<accession>A0A2S6NDF9</accession>
<protein>
    <recommendedName>
        <fullName evidence="1">Methyltransferase FkbM domain-containing protein</fullName>
    </recommendedName>
</protein>
<dbReference type="Pfam" id="PF05050">
    <property type="entry name" value="Methyltransf_21"/>
    <property type="match status" value="1"/>
</dbReference>
<dbReference type="Proteomes" id="UP000239724">
    <property type="component" value="Unassembled WGS sequence"/>
</dbReference>
<evidence type="ECO:0000313" key="2">
    <source>
        <dbReference type="EMBL" id="PPQ32640.1"/>
    </source>
</evidence>
<dbReference type="EMBL" id="NHRY01000164">
    <property type="protein sequence ID" value="PPQ32640.1"/>
    <property type="molecule type" value="Genomic_DNA"/>
</dbReference>
<dbReference type="InterPro" id="IPR006342">
    <property type="entry name" value="FkbM_mtfrase"/>
</dbReference>
<evidence type="ECO:0000313" key="3">
    <source>
        <dbReference type="Proteomes" id="UP000239724"/>
    </source>
</evidence>
<name>A0A2S6NDF9_RHOGL</name>
<dbReference type="OrthoDB" id="7272699at2"/>
<sequence>MMIFTHALRLGVVRFPRGSLLRNACIGVIKATQGKCRLPPRLAEVRPLDRPALSFEATDSMVMDAIYWFGVQGYEGRMADVWESLCSQARNVVEVGANVGLFTVLGGKATSGSYLALEPVPGVADILRRNLARNGLSDKVEVYQSAAIPDATQSTVALNIPNEGRDSPVGSHLVVGSEVTGRSSLQVIHVAGLPFRQLVRNANLIKVDAEGLEAQLFESARSEIAGNTPTIVAEVLPESTRLASLLRELAITHGYTINIIPAYGTNRIDVVEPQRFDSKTPLMSNSKDVVLSRLRLT</sequence>
<keyword evidence="3" id="KW-1185">Reference proteome</keyword>
<dbReference type="Gene3D" id="3.40.50.150">
    <property type="entry name" value="Vaccinia Virus protein VP39"/>
    <property type="match status" value="1"/>
</dbReference>
<feature type="domain" description="Methyltransferase FkbM" evidence="1">
    <location>
        <begin position="94"/>
        <end position="236"/>
    </location>
</feature>
<dbReference type="SUPFAM" id="SSF53335">
    <property type="entry name" value="S-adenosyl-L-methionine-dependent methyltransferases"/>
    <property type="match status" value="1"/>
</dbReference>
<comment type="caution">
    <text evidence="2">The sequence shown here is derived from an EMBL/GenBank/DDBJ whole genome shotgun (WGS) entry which is preliminary data.</text>
</comment>
<proteinExistence type="predicted"/>
<dbReference type="PANTHER" id="PTHR34203:SF15">
    <property type="entry name" value="SLL1173 PROTEIN"/>
    <property type="match status" value="1"/>
</dbReference>
<dbReference type="NCBIfam" id="TIGR01444">
    <property type="entry name" value="fkbM_fam"/>
    <property type="match status" value="1"/>
</dbReference>
<evidence type="ECO:0000259" key="1">
    <source>
        <dbReference type="Pfam" id="PF05050"/>
    </source>
</evidence>
<dbReference type="RefSeq" id="WP_104519742.1">
    <property type="nucleotide sequence ID" value="NZ_NHRY01000164.1"/>
</dbReference>
<dbReference type="AlphaFoldDB" id="A0A2S6NDF9"/>
<gene>
    <name evidence="2" type="ORF">CCS01_15495</name>
</gene>
<dbReference type="PANTHER" id="PTHR34203">
    <property type="entry name" value="METHYLTRANSFERASE, FKBM FAMILY PROTEIN"/>
    <property type="match status" value="1"/>
</dbReference>
<organism evidence="2 3">
    <name type="scientific">Rhodopila globiformis</name>
    <name type="common">Rhodopseudomonas globiformis</name>
    <dbReference type="NCBI Taxonomy" id="1071"/>
    <lineage>
        <taxon>Bacteria</taxon>
        <taxon>Pseudomonadati</taxon>
        <taxon>Pseudomonadota</taxon>
        <taxon>Alphaproteobacteria</taxon>
        <taxon>Acetobacterales</taxon>
        <taxon>Acetobacteraceae</taxon>
        <taxon>Rhodopila</taxon>
    </lineage>
</organism>
<dbReference type="InterPro" id="IPR052514">
    <property type="entry name" value="SAM-dependent_MTase"/>
</dbReference>
<reference evidence="2 3" key="1">
    <citation type="journal article" date="2018" name="Arch. Microbiol.">
        <title>New insights into the metabolic potential of the phototrophic purple bacterium Rhodopila globiformis DSM 161(T) from its draft genome sequence and evidence for a vanadium-dependent nitrogenase.</title>
        <authorList>
            <person name="Imhoff J.F."/>
            <person name="Rahn T."/>
            <person name="Kunzel S."/>
            <person name="Neulinger S.C."/>
        </authorList>
    </citation>
    <scope>NUCLEOTIDE SEQUENCE [LARGE SCALE GENOMIC DNA]</scope>
    <source>
        <strain evidence="2 3">DSM 161</strain>
    </source>
</reference>
<dbReference type="InterPro" id="IPR029063">
    <property type="entry name" value="SAM-dependent_MTases_sf"/>
</dbReference>